<feature type="transmembrane region" description="Helical" evidence="2">
    <location>
        <begin position="312"/>
        <end position="333"/>
    </location>
</feature>
<feature type="transmembrane region" description="Helical" evidence="2">
    <location>
        <begin position="398"/>
        <end position="419"/>
    </location>
</feature>
<keyword evidence="2" id="KW-0812">Transmembrane</keyword>
<dbReference type="AlphaFoldDB" id="A0A9P4LBT4"/>
<proteinExistence type="predicted"/>
<feature type="compositionally biased region" description="Acidic residues" evidence="1">
    <location>
        <begin position="524"/>
        <end position="541"/>
    </location>
</feature>
<accession>A0A9P4LBT4</accession>
<name>A0A9P4LBT4_9PLEO</name>
<feature type="region of interest" description="Disordered" evidence="1">
    <location>
        <begin position="518"/>
        <end position="562"/>
    </location>
</feature>
<evidence type="ECO:0000256" key="2">
    <source>
        <dbReference type="SAM" id="Phobius"/>
    </source>
</evidence>
<sequence>METHQIEDAEQAALTIDTASQKADSETFTDQKARLEDASTAKVRKVKDRQRIKAERARPRIMIIIACLAYLATALLAINIGLLNISNFIEPRLALAESETQAESFGIVRERMRLIRLEKLLAGQLSRMSMESHEECLARGLQAAHKIHDGFQYADVRNQTMDWVMENCGRLLYTPQVADPSLQQTVLAHLTHTSNRGRQIAEEAVSFVKQKAHWILHRLFSTDLAQDDSARIEYVQAHDQFPKSSNNPLPRIQMPFGFDLACEDYSPCRLIYPHKSTNPYSKPTFTIVKFRASAHKFAELSIVKARLDTLRAAFDMLVFVLVLAYGCLIVIYIRVKAFKPAQIILPATSLEEGQSILSIIMLLISREDKYLFGSLALEVVSSLLYCSTLYASRTGGKLSMIWGLFMSMVGLSMMASFLVPSSQLEDIFMISKSAKELWLIMQDREIPGSASKEKKVTRGTRPNTETALNQIKKDSLSTGVQPERLLPLSYETTSRSISPTTVKQENIQAEELQALYEERSIENSDSEFGTDSEIDSEDSDDLAGRFATTSNDLESGWSVVDP</sequence>
<dbReference type="Proteomes" id="UP000800039">
    <property type="component" value="Unassembled WGS sequence"/>
</dbReference>
<dbReference type="OrthoDB" id="3801569at2759"/>
<dbReference type="RefSeq" id="XP_040791943.1">
    <property type="nucleotide sequence ID" value="XM_040937756.1"/>
</dbReference>
<dbReference type="GeneID" id="63855006"/>
<dbReference type="EMBL" id="ML976615">
    <property type="protein sequence ID" value="KAF1849380.1"/>
    <property type="molecule type" value="Genomic_DNA"/>
</dbReference>
<keyword evidence="2" id="KW-0472">Membrane</keyword>
<protein>
    <submittedName>
        <fullName evidence="3">Uncharacterized protein</fullName>
    </submittedName>
</protein>
<feature type="transmembrane region" description="Helical" evidence="2">
    <location>
        <begin position="61"/>
        <end position="83"/>
    </location>
</feature>
<reference evidence="3" key="1">
    <citation type="submission" date="2020-01" db="EMBL/GenBank/DDBJ databases">
        <authorList>
            <consortium name="DOE Joint Genome Institute"/>
            <person name="Haridas S."/>
            <person name="Albert R."/>
            <person name="Binder M."/>
            <person name="Bloem J."/>
            <person name="Labutti K."/>
            <person name="Salamov A."/>
            <person name="Andreopoulos B."/>
            <person name="Baker S.E."/>
            <person name="Barry K."/>
            <person name="Bills G."/>
            <person name="Bluhm B.H."/>
            <person name="Cannon C."/>
            <person name="Castanera R."/>
            <person name="Culley D.E."/>
            <person name="Daum C."/>
            <person name="Ezra D."/>
            <person name="Gonzalez J.B."/>
            <person name="Henrissat B."/>
            <person name="Kuo A."/>
            <person name="Liang C."/>
            <person name="Lipzen A."/>
            <person name="Lutzoni F."/>
            <person name="Magnuson J."/>
            <person name="Mondo S."/>
            <person name="Nolan M."/>
            <person name="Ohm R."/>
            <person name="Pangilinan J."/>
            <person name="Park H.-J."/>
            <person name="Ramirez L."/>
            <person name="Alfaro M."/>
            <person name="Sun H."/>
            <person name="Tritt A."/>
            <person name="Yoshinaga Y."/>
            <person name="Zwiers L.-H."/>
            <person name="Turgeon B.G."/>
            <person name="Goodwin S.B."/>
            <person name="Spatafora J.W."/>
            <person name="Crous P.W."/>
            <person name="Grigoriev I.V."/>
        </authorList>
    </citation>
    <scope>NUCLEOTIDE SEQUENCE</scope>
    <source>
        <strain evidence="3">CBS 394.84</strain>
    </source>
</reference>
<evidence type="ECO:0000256" key="1">
    <source>
        <dbReference type="SAM" id="MobiDB-lite"/>
    </source>
</evidence>
<evidence type="ECO:0000313" key="3">
    <source>
        <dbReference type="EMBL" id="KAF1849380.1"/>
    </source>
</evidence>
<keyword evidence="2" id="KW-1133">Transmembrane helix</keyword>
<gene>
    <name evidence="3" type="ORF">K460DRAFT_415758</name>
</gene>
<organism evidence="3 4">
    <name type="scientific">Cucurbitaria berberidis CBS 394.84</name>
    <dbReference type="NCBI Taxonomy" id="1168544"/>
    <lineage>
        <taxon>Eukaryota</taxon>
        <taxon>Fungi</taxon>
        <taxon>Dikarya</taxon>
        <taxon>Ascomycota</taxon>
        <taxon>Pezizomycotina</taxon>
        <taxon>Dothideomycetes</taxon>
        <taxon>Pleosporomycetidae</taxon>
        <taxon>Pleosporales</taxon>
        <taxon>Pleosporineae</taxon>
        <taxon>Cucurbitariaceae</taxon>
        <taxon>Cucurbitaria</taxon>
    </lineage>
</organism>
<comment type="caution">
    <text evidence="3">The sequence shown here is derived from an EMBL/GenBank/DDBJ whole genome shotgun (WGS) entry which is preliminary data.</text>
</comment>
<evidence type="ECO:0000313" key="4">
    <source>
        <dbReference type="Proteomes" id="UP000800039"/>
    </source>
</evidence>
<keyword evidence="4" id="KW-1185">Reference proteome</keyword>